<accession>A0ACC3AL79</accession>
<dbReference type="EMBL" id="JAPDRQ010000003">
    <property type="protein sequence ID" value="KAJ9664394.1"/>
    <property type="molecule type" value="Genomic_DNA"/>
</dbReference>
<sequence length="612" mass="69906">MPTGVEEAAAIVSLVSLAFQCLSGCIAGYQLLNTALHLGRHAAYLHCALLLEENRLLLWAKRSGLAEGRLDKKFNVKLVLEILSNLENLLCDADGLRARYKFDIKFKDPPAGGMKLSQYDPMSAADFNFMVQHDVQKERERIIARGETMQKKAPMHKQFWFAAVDKARFSELINEIDYLNTGLQQLLDQVKQEELEADIRLQRLQGINLAIKLNDIQNLIEGLALTKAEETKLAELKKIRIHEVESNDAGKDESWSSGLQNLLRQKPSTIQTSLVPMFSDLFSSPENVGSTGLHAVREYDGQRVYVEWKKYGWAARDSDMKKKVLNSIASLALLLNAPKTSKFRTLHCASLVEDANSQSYQLVYNWPLNCDPKVKPRSLRDYLDSRLLPSLTDRIQLARDLASSIFLFHTANWLHKNICSDNIIFFSSDPASPKALESPYIVGFEYSRLDAEDQPSERYEKDPELDIYRHPEYMNIPQPRFRKNFDIYSFGLVLVEIAKWRPLKYVYKRIAWDKHVKDTKNKKQYSKQEAQGIQDSLFEKCDKDKLDYMRTQLLDDRSDGEGAADIAFKAGSAMNDVVSFCLGHELDTLEDAETLQAAYFEKIIKRLDSCHV</sequence>
<organism evidence="1 2">
    <name type="scientific">Neophaeococcomyces mojaviensis</name>
    <dbReference type="NCBI Taxonomy" id="3383035"/>
    <lineage>
        <taxon>Eukaryota</taxon>
        <taxon>Fungi</taxon>
        <taxon>Dikarya</taxon>
        <taxon>Ascomycota</taxon>
        <taxon>Pezizomycotina</taxon>
        <taxon>Eurotiomycetes</taxon>
        <taxon>Chaetothyriomycetidae</taxon>
        <taxon>Chaetothyriales</taxon>
        <taxon>Chaetothyriales incertae sedis</taxon>
        <taxon>Neophaeococcomyces</taxon>
    </lineage>
</organism>
<keyword evidence="2" id="KW-1185">Reference proteome</keyword>
<evidence type="ECO:0000313" key="1">
    <source>
        <dbReference type="EMBL" id="KAJ9664394.1"/>
    </source>
</evidence>
<evidence type="ECO:0000313" key="2">
    <source>
        <dbReference type="Proteomes" id="UP001172386"/>
    </source>
</evidence>
<dbReference type="Proteomes" id="UP001172386">
    <property type="component" value="Unassembled WGS sequence"/>
</dbReference>
<gene>
    <name evidence="1" type="ORF">H2198_000323</name>
</gene>
<protein>
    <submittedName>
        <fullName evidence="1">Uncharacterized protein</fullName>
    </submittedName>
</protein>
<name>A0ACC3AL79_9EURO</name>
<comment type="caution">
    <text evidence="1">The sequence shown here is derived from an EMBL/GenBank/DDBJ whole genome shotgun (WGS) entry which is preliminary data.</text>
</comment>
<reference evidence="1" key="1">
    <citation type="submission" date="2022-10" db="EMBL/GenBank/DDBJ databases">
        <title>Culturing micro-colonial fungi from biological soil crusts in the Mojave desert and describing Neophaeococcomyces mojavensis, and introducing the new genera and species Taxawa tesnikishii.</title>
        <authorList>
            <person name="Kurbessoian T."/>
            <person name="Stajich J.E."/>
        </authorList>
    </citation>
    <scope>NUCLEOTIDE SEQUENCE</scope>
    <source>
        <strain evidence="1">JES_112</strain>
    </source>
</reference>
<proteinExistence type="predicted"/>